<sequence length="664" mass="71567">MRGTKHSAALLAGMLLAACGDSTTQVDTPPDGSGRCVGYSALRNPYFGDLHVHTRYSLDANTQGTIVGPHEAYRFAAGERLGIQPYDANGEPLRTTQLARPLDFAAVTDHAELFGETEICTNPDYLGYYGAECILYRRFPDQSFIIFNLAAVGLPELPQFPVPPDIPLISDLPIVGTGGSIPRLPYCGLGGQICLDAAMTPWQDIQLAAATFNDGSDECRFTTFVGYEWTGAPLSNNLHRNVIFRSDVVPQIPPAYQEYPRPELLWQALDEQCAQVEGCDYLTIPHNSNLSGGLMFEAQDRFNNDYTREFAQIRQANEPLAEIYQHKGQSECLGTVGAGANDELCGFELLAYRNFIGSQISPSASGAPLEQDFLRNALAEGLALERTLGANPFKYGFVGSSDTHLGTPGLTSEAAYPGHGGAGGGARNELPAGLPDLIENSPGGLAVVWAEENTRVALFAALRRREAYATSGHRPVVRFFGGWTLPPDLCARGDLVETGYAQGVPMGGDLSSPVAARPRFAVSALRDPGAPGDPAEPLQRIQIVKGWVDADGRHERVYEVAGDPDNGASVNLANCETSGNGFSSLCAVWEDPDFDPAQSAFWYARVIDNPGCRWATRQCVAAGIDCSDPDAVPEEWAGCCDADYPRTVQERAWTSPIWYAPGTD</sequence>
<keyword evidence="3" id="KW-1185">Reference proteome</keyword>
<accession>A0A318E160</accession>
<comment type="caution">
    <text evidence="2">The sequence shown here is derived from an EMBL/GenBank/DDBJ whole genome shotgun (WGS) entry which is preliminary data.</text>
</comment>
<evidence type="ECO:0000256" key="1">
    <source>
        <dbReference type="SAM" id="SignalP"/>
    </source>
</evidence>
<reference evidence="2 3" key="1">
    <citation type="submission" date="2018-04" db="EMBL/GenBank/DDBJ databases">
        <title>Genomic Encyclopedia of Type Strains, Phase IV (KMG-IV): sequencing the most valuable type-strain genomes for metagenomic binning, comparative biology and taxonomic classification.</title>
        <authorList>
            <person name="Goeker M."/>
        </authorList>
    </citation>
    <scope>NUCLEOTIDE SEQUENCE [LARGE SCALE GENOMIC DNA]</scope>
    <source>
        <strain evidence="2 3">DSM 104150</strain>
    </source>
</reference>
<dbReference type="PROSITE" id="PS51257">
    <property type="entry name" value="PROKAR_LIPOPROTEIN"/>
    <property type="match status" value="1"/>
</dbReference>
<dbReference type="InterPro" id="IPR022028">
    <property type="entry name" value="DUF3604"/>
</dbReference>
<feature type="chain" id="PRO_5016408360" evidence="1">
    <location>
        <begin position="18"/>
        <end position="664"/>
    </location>
</feature>
<evidence type="ECO:0000313" key="3">
    <source>
        <dbReference type="Proteomes" id="UP000248330"/>
    </source>
</evidence>
<organism evidence="2 3">
    <name type="scientific">Sinimarinibacterium flocculans</name>
    <dbReference type="NCBI Taxonomy" id="985250"/>
    <lineage>
        <taxon>Bacteria</taxon>
        <taxon>Pseudomonadati</taxon>
        <taxon>Pseudomonadota</taxon>
        <taxon>Gammaproteobacteria</taxon>
        <taxon>Nevskiales</taxon>
        <taxon>Nevskiaceae</taxon>
        <taxon>Sinimarinibacterium</taxon>
    </lineage>
</organism>
<feature type="signal peptide" evidence="1">
    <location>
        <begin position="1"/>
        <end position="17"/>
    </location>
</feature>
<evidence type="ECO:0000313" key="2">
    <source>
        <dbReference type="EMBL" id="PXV64236.1"/>
    </source>
</evidence>
<dbReference type="Pfam" id="PF12228">
    <property type="entry name" value="DUF3604"/>
    <property type="match status" value="2"/>
</dbReference>
<gene>
    <name evidence="2" type="ORF">C8D93_11330</name>
</gene>
<dbReference type="RefSeq" id="WP_170124107.1">
    <property type="nucleotide sequence ID" value="NZ_CAWNXA010000013.1"/>
</dbReference>
<protein>
    <submittedName>
        <fullName evidence="2">Uncharacterized protein DUF3604</fullName>
    </submittedName>
</protein>
<proteinExistence type="predicted"/>
<dbReference type="Proteomes" id="UP000248330">
    <property type="component" value="Unassembled WGS sequence"/>
</dbReference>
<dbReference type="AlphaFoldDB" id="A0A318E160"/>
<name>A0A318E160_9GAMM</name>
<dbReference type="EMBL" id="QICN01000013">
    <property type="protein sequence ID" value="PXV64236.1"/>
    <property type="molecule type" value="Genomic_DNA"/>
</dbReference>
<dbReference type="Gene3D" id="3.20.20.140">
    <property type="entry name" value="Metal-dependent hydrolases"/>
    <property type="match status" value="1"/>
</dbReference>
<keyword evidence="1" id="KW-0732">Signal</keyword>